<dbReference type="PANTHER" id="PTHR43735:SF5">
    <property type="entry name" value="FAD_NAD(P)-BINDING DOMAIN-CONTAINING PROTEIN"/>
    <property type="match status" value="1"/>
</dbReference>
<keyword evidence="3" id="KW-1185">Reference proteome</keyword>
<dbReference type="SUPFAM" id="SSF51905">
    <property type="entry name" value="FAD/NAD(P)-binding domain"/>
    <property type="match status" value="1"/>
</dbReference>
<dbReference type="AlphaFoldDB" id="A0A9P4V633"/>
<organism evidence="2 3">
    <name type="scientific">Polyplosphaeria fusca</name>
    <dbReference type="NCBI Taxonomy" id="682080"/>
    <lineage>
        <taxon>Eukaryota</taxon>
        <taxon>Fungi</taxon>
        <taxon>Dikarya</taxon>
        <taxon>Ascomycota</taxon>
        <taxon>Pezizomycotina</taxon>
        <taxon>Dothideomycetes</taxon>
        <taxon>Pleosporomycetidae</taxon>
        <taxon>Pleosporales</taxon>
        <taxon>Tetraplosphaeriaceae</taxon>
        <taxon>Polyplosphaeria</taxon>
    </lineage>
</organism>
<dbReference type="OrthoDB" id="202203at2759"/>
<dbReference type="Proteomes" id="UP000799444">
    <property type="component" value="Unassembled WGS sequence"/>
</dbReference>
<dbReference type="Pfam" id="PF07992">
    <property type="entry name" value="Pyr_redox_2"/>
    <property type="match status" value="1"/>
</dbReference>
<gene>
    <name evidence="2" type="ORF">EJ04DRAFT_487410</name>
</gene>
<dbReference type="PRINTS" id="PR00368">
    <property type="entry name" value="FADPNR"/>
</dbReference>
<name>A0A9P4V633_9PLEO</name>
<dbReference type="InterPro" id="IPR023753">
    <property type="entry name" value="FAD/NAD-binding_dom"/>
</dbReference>
<sequence length="434" mass="48451">MGLDKIRFFFQISSWVFPYLFSVLNQRIWANIHRYTYKPLPASQLKSVVVVGGSFAGFQLAQRLSRTLPTGWRVTLVEKNSHLNYLFAFPRFCVLRGYEKWAFIPYMGLGKGAPEGIIERRQDDVVAVKKNRLVLKSGKKLEYEYLVIATGTSFAPPSKVVSTSHTGGQKEFQDMQQKIQDAKRIAVIGGGGVGSQMASDIKDAYRDKDVALIHSRDRLMHTFGKRLGAYTLARMQELGVRVFLNSRPSMPADRKGVMNLHGKEETFDLIIPCTSKQPNSSILSTLSPSSISPSTSRILVRPTLQVLDPKLPHIFALGDVAETQGPKMARAANFQAEVIVQNVLSLVKGQTAQKVYKPNMAFEGAIKMTLGLRQVVMYSQSDNGTETLTVNDNYPVDIGIKRQWGMFGASVEGMEGDEKKGRRTDAYFVETKRP</sequence>
<evidence type="ECO:0000313" key="2">
    <source>
        <dbReference type="EMBL" id="KAF2737833.1"/>
    </source>
</evidence>
<reference evidence="2" key="1">
    <citation type="journal article" date="2020" name="Stud. Mycol.">
        <title>101 Dothideomycetes genomes: a test case for predicting lifestyles and emergence of pathogens.</title>
        <authorList>
            <person name="Haridas S."/>
            <person name="Albert R."/>
            <person name="Binder M."/>
            <person name="Bloem J."/>
            <person name="Labutti K."/>
            <person name="Salamov A."/>
            <person name="Andreopoulos B."/>
            <person name="Baker S."/>
            <person name="Barry K."/>
            <person name="Bills G."/>
            <person name="Bluhm B."/>
            <person name="Cannon C."/>
            <person name="Castanera R."/>
            <person name="Culley D."/>
            <person name="Daum C."/>
            <person name="Ezra D."/>
            <person name="Gonzalez J."/>
            <person name="Henrissat B."/>
            <person name="Kuo A."/>
            <person name="Liang C."/>
            <person name="Lipzen A."/>
            <person name="Lutzoni F."/>
            <person name="Magnuson J."/>
            <person name="Mondo S."/>
            <person name="Nolan M."/>
            <person name="Ohm R."/>
            <person name="Pangilinan J."/>
            <person name="Park H.-J."/>
            <person name="Ramirez L."/>
            <person name="Alfaro M."/>
            <person name="Sun H."/>
            <person name="Tritt A."/>
            <person name="Yoshinaga Y."/>
            <person name="Zwiers L.-H."/>
            <person name="Turgeon B."/>
            <person name="Goodwin S."/>
            <person name="Spatafora J."/>
            <person name="Crous P."/>
            <person name="Grigoriev I."/>
        </authorList>
    </citation>
    <scope>NUCLEOTIDE SEQUENCE</scope>
    <source>
        <strain evidence="2">CBS 125425</strain>
    </source>
</reference>
<evidence type="ECO:0000313" key="3">
    <source>
        <dbReference type="Proteomes" id="UP000799444"/>
    </source>
</evidence>
<dbReference type="GO" id="GO:0004174">
    <property type="term" value="F:electron-transferring-flavoprotein dehydrogenase activity"/>
    <property type="evidence" value="ECO:0007669"/>
    <property type="project" value="TreeGrafter"/>
</dbReference>
<proteinExistence type="predicted"/>
<dbReference type="Gene3D" id="3.50.50.100">
    <property type="match status" value="1"/>
</dbReference>
<accession>A0A9P4V633</accession>
<dbReference type="GO" id="GO:0050660">
    <property type="term" value="F:flavin adenine dinucleotide binding"/>
    <property type="evidence" value="ECO:0007669"/>
    <property type="project" value="TreeGrafter"/>
</dbReference>
<dbReference type="InterPro" id="IPR036188">
    <property type="entry name" value="FAD/NAD-bd_sf"/>
</dbReference>
<comment type="caution">
    <text evidence="2">The sequence shown here is derived from an EMBL/GenBank/DDBJ whole genome shotgun (WGS) entry which is preliminary data.</text>
</comment>
<dbReference type="GO" id="GO:0005737">
    <property type="term" value="C:cytoplasm"/>
    <property type="evidence" value="ECO:0007669"/>
    <property type="project" value="TreeGrafter"/>
</dbReference>
<protein>
    <submittedName>
        <fullName evidence="2">FAD/NAD(P)-binding domain-containing protein</fullName>
    </submittedName>
</protein>
<evidence type="ECO:0000259" key="1">
    <source>
        <dbReference type="Pfam" id="PF07992"/>
    </source>
</evidence>
<feature type="domain" description="FAD/NAD(P)-binding" evidence="1">
    <location>
        <begin position="47"/>
        <end position="336"/>
    </location>
</feature>
<dbReference type="EMBL" id="ML996113">
    <property type="protein sequence ID" value="KAF2737833.1"/>
    <property type="molecule type" value="Genomic_DNA"/>
</dbReference>
<dbReference type="PANTHER" id="PTHR43735">
    <property type="entry name" value="APOPTOSIS-INDUCING FACTOR 1"/>
    <property type="match status" value="1"/>
</dbReference>